<reference evidence="1 2" key="1">
    <citation type="submission" date="2011-06" db="EMBL/GenBank/DDBJ databases">
        <title>The Genome Sequence of Fusarium oxysporum FOSC 3-a.</title>
        <authorList>
            <consortium name="The Broad Institute Genome Sequencing Platform"/>
            <person name="Ma L.-J."/>
            <person name="Gale L.R."/>
            <person name="Schwartz D.C."/>
            <person name="Zhou S."/>
            <person name="Corby-Kistler H."/>
            <person name="Young S.K."/>
            <person name="Zeng Q."/>
            <person name="Gargeya S."/>
            <person name="Fitzgerald M."/>
            <person name="Haas B."/>
            <person name="Abouelleil A."/>
            <person name="Alvarado L."/>
            <person name="Arachchi H.M."/>
            <person name="Berlin A."/>
            <person name="Brown A."/>
            <person name="Chapman S.B."/>
            <person name="Chen Z."/>
            <person name="Dunbar C."/>
            <person name="Freedman E."/>
            <person name="Gearin G."/>
            <person name="Gellesch M."/>
            <person name="Goldberg J."/>
            <person name="Griggs A."/>
            <person name="Gujja S."/>
            <person name="Heiman D."/>
            <person name="Howarth C."/>
            <person name="Larson L."/>
            <person name="Lui A."/>
            <person name="MacDonald P.J.P."/>
            <person name="Mehta T."/>
            <person name="Montmayeur A."/>
            <person name="Murphy C."/>
            <person name="Neiman D."/>
            <person name="Pearson M."/>
            <person name="Priest M."/>
            <person name="Roberts A."/>
            <person name="Saif S."/>
            <person name="Shea T."/>
            <person name="Shenoy N."/>
            <person name="Sisk P."/>
            <person name="Stolte C."/>
            <person name="Sykes S."/>
            <person name="Wortman J."/>
            <person name="Nusbaum C."/>
            <person name="Birren B."/>
        </authorList>
    </citation>
    <scope>NUCLEOTIDE SEQUENCE [LARGE SCALE GENOMIC DNA]</scope>
    <source>
        <strain evidence="2">FOSC 3-a</strain>
    </source>
</reference>
<sequence>MTRTRGCDNLIQNTLTLPTDMYNYQKYLPYITVGLRSIRAILKLSPVDALSMIHVDEFAARKLFAYRLASLQYLLYLEYKPVEAEHETAEDRTGQGRELTWLRHRYPWRSLAGFLMLGLGMSSLYRRR</sequence>
<proteinExistence type="predicted"/>
<dbReference type="AlphaFoldDB" id="W9IN53"/>
<accession>W9IN53</accession>
<name>W9IN53_FUSOX</name>
<dbReference type="EMBL" id="JH717841">
    <property type="protein sequence ID" value="EWY96363.1"/>
    <property type="molecule type" value="Genomic_DNA"/>
</dbReference>
<dbReference type="Proteomes" id="UP000030753">
    <property type="component" value="Unassembled WGS sequence"/>
</dbReference>
<dbReference type="HOGENOM" id="CLU_2049812_0_0_1"/>
<evidence type="ECO:0000313" key="2">
    <source>
        <dbReference type="Proteomes" id="UP000030753"/>
    </source>
</evidence>
<protein>
    <submittedName>
        <fullName evidence="1">Uncharacterized protein</fullName>
    </submittedName>
</protein>
<evidence type="ECO:0000313" key="1">
    <source>
        <dbReference type="EMBL" id="EWY96363.1"/>
    </source>
</evidence>
<organism evidence="1 2">
    <name type="scientific">Fusarium oxysporum NRRL 32931</name>
    <dbReference type="NCBI Taxonomy" id="660029"/>
    <lineage>
        <taxon>Eukaryota</taxon>
        <taxon>Fungi</taxon>
        <taxon>Dikarya</taxon>
        <taxon>Ascomycota</taxon>
        <taxon>Pezizomycotina</taxon>
        <taxon>Sordariomycetes</taxon>
        <taxon>Hypocreomycetidae</taxon>
        <taxon>Hypocreales</taxon>
        <taxon>Nectriaceae</taxon>
        <taxon>Fusarium</taxon>
        <taxon>Fusarium oxysporum species complex</taxon>
    </lineage>
</organism>
<gene>
    <name evidence="1" type="ORF">FOYG_05099</name>
</gene>
<dbReference type="OrthoDB" id="10301157at2759"/>